<dbReference type="PRINTS" id="PR00455">
    <property type="entry name" value="HTHTETR"/>
</dbReference>
<evidence type="ECO:0000313" key="4">
    <source>
        <dbReference type="EMBL" id="TWF54290.1"/>
    </source>
</evidence>
<dbReference type="InterPro" id="IPR050109">
    <property type="entry name" value="HTH-type_TetR-like_transc_reg"/>
</dbReference>
<keyword evidence="1 2" id="KW-0238">DNA-binding</keyword>
<evidence type="ECO:0000256" key="1">
    <source>
        <dbReference type="ARBA" id="ARBA00023125"/>
    </source>
</evidence>
<dbReference type="InterPro" id="IPR039536">
    <property type="entry name" value="TetR_C_Proteobacteria"/>
</dbReference>
<sequence>MRPDANEMPDFSPRQNAVLEQALRLLVEGGEKGLTTSGLARAANCSKESLYKWFGDREGLLAAMIAHQASKVRTFERSGERLNSDLLREHLEVFARDLLEVLAGDVSLALNRLAIGQSGPGGSKLGKLLVEHGRRQIDRRAMALIDAGKRAGLLRFDNADAAYHTLYGLIVSDLHVRMLLGEPGLKDNTRQAERAVDAFLTLHGVEKQPAEAFRASAGR</sequence>
<evidence type="ECO:0000256" key="2">
    <source>
        <dbReference type="PROSITE-ProRule" id="PRU00335"/>
    </source>
</evidence>
<dbReference type="Proteomes" id="UP000320653">
    <property type="component" value="Unassembled WGS sequence"/>
</dbReference>
<dbReference type="PANTHER" id="PTHR30055:SF146">
    <property type="entry name" value="HTH-TYPE TRANSCRIPTIONAL DUAL REGULATOR CECR"/>
    <property type="match status" value="1"/>
</dbReference>
<comment type="caution">
    <text evidence="4">The sequence shown here is derived from an EMBL/GenBank/DDBJ whole genome shotgun (WGS) entry which is preliminary data.</text>
</comment>
<feature type="DNA-binding region" description="H-T-H motif" evidence="2">
    <location>
        <begin position="35"/>
        <end position="54"/>
    </location>
</feature>
<dbReference type="InterPro" id="IPR001647">
    <property type="entry name" value="HTH_TetR"/>
</dbReference>
<organism evidence="4 5">
    <name type="scientific">Neorhizobium alkalisoli</name>
    <dbReference type="NCBI Taxonomy" id="528178"/>
    <lineage>
        <taxon>Bacteria</taxon>
        <taxon>Pseudomonadati</taxon>
        <taxon>Pseudomonadota</taxon>
        <taxon>Alphaproteobacteria</taxon>
        <taxon>Hyphomicrobiales</taxon>
        <taxon>Rhizobiaceae</taxon>
        <taxon>Rhizobium/Agrobacterium group</taxon>
        <taxon>Neorhizobium</taxon>
    </lineage>
</organism>
<dbReference type="GO" id="GO:0000976">
    <property type="term" value="F:transcription cis-regulatory region binding"/>
    <property type="evidence" value="ECO:0007669"/>
    <property type="project" value="TreeGrafter"/>
</dbReference>
<evidence type="ECO:0000259" key="3">
    <source>
        <dbReference type="PROSITE" id="PS50977"/>
    </source>
</evidence>
<keyword evidence="5" id="KW-1185">Reference proteome</keyword>
<dbReference type="Gene3D" id="1.10.10.60">
    <property type="entry name" value="Homeodomain-like"/>
    <property type="match status" value="1"/>
</dbReference>
<name>A0A561QV92_9HYPH</name>
<dbReference type="PROSITE" id="PS50977">
    <property type="entry name" value="HTH_TETR_2"/>
    <property type="match status" value="1"/>
</dbReference>
<protein>
    <submittedName>
        <fullName evidence="4">TetR family transcriptional regulator</fullName>
    </submittedName>
</protein>
<accession>A0A561QV92</accession>
<dbReference type="SUPFAM" id="SSF48498">
    <property type="entry name" value="Tetracyclin repressor-like, C-terminal domain"/>
    <property type="match status" value="1"/>
</dbReference>
<proteinExistence type="predicted"/>
<dbReference type="PANTHER" id="PTHR30055">
    <property type="entry name" value="HTH-TYPE TRANSCRIPTIONAL REGULATOR RUTR"/>
    <property type="match status" value="1"/>
</dbReference>
<dbReference type="InterPro" id="IPR036271">
    <property type="entry name" value="Tet_transcr_reg_TetR-rel_C_sf"/>
</dbReference>
<dbReference type="Gene3D" id="1.10.357.10">
    <property type="entry name" value="Tetracycline Repressor, domain 2"/>
    <property type="match status" value="1"/>
</dbReference>
<dbReference type="Pfam" id="PF14246">
    <property type="entry name" value="TetR_C_7"/>
    <property type="match status" value="1"/>
</dbReference>
<dbReference type="EMBL" id="VIWP01000003">
    <property type="protein sequence ID" value="TWF54290.1"/>
    <property type="molecule type" value="Genomic_DNA"/>
</dbReference>
<dbReference type="AlphaFoldDB" id="A0A561QV92"/>
<feature type="domain" description="HTH tetR-type" evidence="3">
    <location>
        <begin position="12"/>
        <end position="72"/>
    </location>
</feature>
<dbReference type="GO" id="GO:0003700">
    <property type="term" value="F:DNA-binding transcription factor activity"/>
    <property type="evidence" value="ECO:0007669"/>
    <property type="project" value="TreeGrafter"/>
</dbReference>
<reference evidence="4 5" key="1">
    <citation type="submission" date="2019-06" db="EMBL/GenBank/DDBJ databases">
        <title>Sorghum-associated microbial communities from plants grown in Nebraska, USA.</title>
        <authorList>
            <person name="Schachtman D."/>
        </authorList>
    </citation>
    <scope>NUCLEOTIDE SEQUENCE [LARGE SCALE GENOMIC DNA]</scope>
    <source>
        <strain evidence="4 5">1225</strain>
    </source>
</reference>
<dbReference type="Pfam" id="PF00440">
    <property type="entry name" value="TetR_N"/>
    <property type="match status" value="1"/>
</dbReference>
<gene>
    <name evidence="4" type="ORF">FHW37_103154</name>
</gene>
<dbReference type="SUPFAM" id="SSF46689">
    <property type="entry name" value="Homeodomain-like"/>
    <property type="match status" value="1"/>
</dbReference>
<evidence type="ECO:0000313" key="5">
    <source>
        <dbReference type="Proteomes" id="UP000320653"/>
    </source>
</evidence>
<dbReference type="InterPro" id="IPR009057">
    <property type="entry name" value="Homeodomain-like_sf"/>
</dbReference>